<dbReference type="Gene3D" id="3.90.25.10">
    <property type="entry name" value="UDP-galactose 4-epimerase, domain 1"/>
    <property type="match status" value="1"/>
</dbReference>
<reference evidence="4 5" key="2">
    <citation type="journal article" date="2012" name="PLoS Pathog.">
        <title>Diverse lifestyles and strategies of plant pathogenesis encoded in the genomes of eighteen Dothideomycetes fungi.</title>
        <authorList>
            <person name="Ohm R.A."/>
            <person name="Feau N."/>
            <person name="Henrissat B."/>
            <person name="Schoch C.L."/>
            <person name="Horwitz B.A."/>
            <person name="Barry K.W."/>
            <person name="Condon B.J."/>
            <person name="Copeland A.C."/>
            <person name="Dhillon B."/>
            <person name="Glaser F."/>
            <person name="Hesse C.N."/>
            <person name="Kosti I."/>
            <person name="LaButti K."/>
            <person name="Lindquist E.A."/>
            <person name="Lucas S."/>
            <person name="Salamov A.A."/>
            <person name="Bradshaw R.E."/>
            <person name="Ciuffetti L."/>
            <person name="Hamelin R.C."/>
            <person name="Kema G.H.J."/>
            <person name="Lawrence C."/>
            <person name="Scott J.A."/>
            <person name="Spatafora J.W."/>
            <person name="Turgeon B.G."/>
            <person name="de Wit P.J.G.M."/>
            <person name="Zhong S."/>
            <person name="Goodwin S.B."/>
            <person name="Grigoriev I.V."/>
        </authorList>
    </citation>
    <scope>NUCLEOTIDE SEQUENCE [LARGE SCALE GENOMIC DNA]</scope>
    <source>
        <strain evidence="5">NZE10 / CBS 128990</strain>
    </source>
</reference>
<dbReference type="InterPro" id="IPR051164">
    <property type="entry name" value="NmrA-like_oxidored"/>
</dbReference>
<evidence type="ECO:0000256" key="1">
    <source>
        <dbReference type="ARBA" id="ARBA00006328"/>
    </source>
</evidence>
<evidence type="ECO:0000313" key="4">
    <source>
        <dbReference type="EMBL" id="EME38095.1"/>
    </source>
</evidence>
<dbReference type="Proteomes" id="UP000016933">
    <property type="component" value="Unassembled WGS sequence"/>
</dbReference>
<keyword evidence="2" id="KW-0521">NADP</keyword>
<sequence>MTVDTGNDLVLITAASGKQASALLPHLYGKWERLRLRLQCISDSSAARLREQYPNAEVVQSGFADLFSARKLLDGVSVCFLITPGFHPREAQHGMNMVDAALESYHSTGDFKHMVFSSVLHPIKTAMANHDNKRTVEEALAESDLPYTVVQPTQLMDNVPIKMIAAQEKPVFPARFKPATKFTLVSCYDLGEAVANIITQREKHFFATYQISATPPMDFYEGMSLVSEVIGKNVKVQRIPLEDAVKGFESTIPQGTDERDKEAIKRNAARMLVYYESQGLIGNANVLEMLLGREPLGWRGWVEMMVK</sequence>
<dbReference type="OrthoDB" id="8048523at2759"/>
<accession>M2YHX0</accession>
<evidence type="ECO:0000313" key="5">
    <source>
        <dbReference type="Proteomes" id="UP000016933"/>
    </source>
</evidence>
<dbReference type="GO" id="GO:0005634">
    <property type="term" value="C:nucleus"/>
    <property type="evidence" value="ECO:0007669"/>
    <property type="project" value="TreeGrafter"/>
</dbReference>
<feature type="domain" description="NmrA-like" evidence="3">
    <location>
        <begin position="8"/>
        <end position="253"/>
    </location>
</feature>
<evidence type="ECO:0000259" key="3">
    <source>
        <dbReference type="Pfam" id="PF05368"/>
    </source>
</evidence>
<dbReference type="PANTHER" id="PTHR42748:SF31">
    <property type="entry name" value="NMRA-LIKE DOMAIN-CONTAINING PROTEIN-RELATED"/>
    <property type="match status" value="1"/>
</dbReference>
<protein>
    <recommendedName>
        <fullName evidence="3">NmrA-like domain-containing protein</fullName>
    </recommendedName>
</protein>
<organism evidence="4 5">
    <name type="scientific">Dothistroma septosporum (strain NZE10 / CBS 128990)</name>
    <name type="common">Red band needle blight fungus</name>
    <name type="synonym">Mycosphaerella pini</name>
    <dbReference type="NCBI Taxonomy" id="675120"/>
    <lineage>
        <taxon>Eukaryota</taxon>
        <taxon>Fungi</taxon>
        <taxon>Dikarya</taxon>
        <taxon>Ascomycota</taxon>
        <taxon>Pezizomycotina</taxon>
        <taxon>Dothideomycetes</taxon>
        <taxon>Dothideomycetidae</taxon>
        <taxon>Mycosphaerellales</taxon>
        <taxon>Mycosphaerellaceae</taxon>
        <taxon>Dothistroma</taxon>
    </lineage>
</organism>
<proteinExistence type="inferred from homology"/>
<reference evidence="5" key="1">
    <citation type="journal article" date="2012" name="PLoS Genet.">
        <title>The genomes of the fungal plant pathogens Cladosporium fulvum and Dothistroma septosporum reveal adaptation to different hosts and lifestyles but also signatures of common ancestry.</title>
        <authorList>
            <person name="de Wit P.J.G.M."/>
            <person name="van der Burgt A."/>
            <person name="Oekmen B."/>
            <person name="Stergiopoulos I."/>
            <person name="Abd-Elsalam K.A."/>
            <person name="Aerts A.L."/>
            <person name="Bahkali A.H."/>
            <person name="Beenen H.G."/>
            <person name="Chettri P."/>
            <person name="Cox M.P."/>
            <person name="Datema E."/>
            <person name="de Vries R.P."/>
            <person name="Dhillon B."/>
            <person name="Ganley A.R."/>
            <person name="Griffiths S.A."/>
            <person name="Guo Y."/>
            <person name="Hamelin R.C."/>
            <person name="Henrissat B."/>
            <person name="Kabir M.S."/>
            <person name="Jashni M.K."/>
            <person name="Kema G."/>
            <person name="Klaubauf S."/>
            <person name="Lapidus A."/>
            <person name="Levasseur A."/>
            <person name="Lindquist E."/>
            <person name="Mehrabi R."/>
            <person name="Ohm R.A."/>
            <person name="Owen T.J."/>
            <person name="Salamov A."/>
            <person name="Schwelm A."/>
            <person name="Schijlen E."/>
            <person name="Sun H."/>
            <person name="van den Burg H.A."/>
            <person name="van Ham R.C.H.J."/>
            <person name="Zhang S."/>
            <person name="Goodwin S.B."/>
            <person name="Grigoriev I.V."/>
            <person name="Collemare J."/>
            <person name="Bradshaw R.E."/>
        </authorList>
    </citation>
    <scope>NUCLEOTIDE SEQUENCE [LARGE SCALE GENOMIC DNA]</scope>
    <source>
        <strain evidence="5">NZE10 / CBS 128990</strain>
    </source>
</reference>
<comment type="similarity">
    <text evidence="1">Belongs to the NmrA-type oxidoreductase family.</text>
</comment>
<dbReference type="InterPro" id="IPR008030">
    <property type="entry name" value="NmrA-like"/>
</dbReference>
<keyword evidence="5" id="KW-1185">Reference proteome</keyword>
<evidence type="ECO:0000256" key="2">
    <source>
        <dbReference type="ARBA" id="ARBA00022857"/>
    </source>
</evidence>
<gene>
    <name evidence="4" type="ORF">DOTSEDRAFT_181917</name>
</gene>
<dbReference type="SUPFAM" id="SSF51735">
    <property type="entry name" value="NAD(P)-binding Rossmann-fold domains"/>
    <property type="match status" value="1"/>
</dbReference>
<dbReference type="PANTHER" id="PTHR42748">
    <property type="entry name" value="NITROGEN METABOLITE REPRESSION PROTEIN NMRA FAMILY MEMBER"/>
    <property type="match status" value="1"/>
</dbReference>
<dbReference type="Pfam" id="PF05368">
    <property type="entry name" value="NmrA"/>
    <property type="match status" value="1"/>
</dbReference>
<dbReference type="Gene3D" id="3.40.50.720">
    <property type="entry name" value="NAD(P)-binding Rossmann-like Domain"/>
    <property type="match status" value="1"/>
</dbReference>
<dbReference type="AlphaFoldDB" id="M2YHX0"/>
<dbReference type="InterPro" id="IPR036291">
    <property type="entry name" value="NAD(P)-bd_dom_sf"/>
</dbReference>
<name>M2YHX0_DOTSN</name>
<dbReference type="HOGENOM" id="CLU_007383_10_2_1"/>
<dbReference type="EMBL" id="KB446548">
    <property type="protein sequence ID" value="EME38095.1"/>
    <property type="molecule type" value="Genomic_DNA"/>
</dbReference>